<evidence type="ECO:0000313" key="2">
    <source>
        <dbReference type="EMBL" id="ELU37156.1"/>
    </source>
</evidence>
<dbReference type="HOGENOM" id="CLU_001305_1_2_1"/>
<protein>
    <submittedName>
        <fullName evidence="2">CHAT domain-containing protein</fullName>
    </submittedName>
</protein>
<organism evidence="2 3">
    <name type="scientific">Thanatephorus cucumeris (strain AG1-IA)</name>
    <name type="common">Rice sheath blight fungus</name>
    <name type="synonym">Rhizoctonia solani</name>
    <dbReference type="NCBI Taxonomy" id="983506"/>
    <lineage>
        <taxon>Eukaryota</taxon>
        <taxon>Fungi</taxon>
        <taxon>Dikarya</taxon>
        <taxon>Basidiomycota</taxon>
        <taxon>Agaricomycotina</taxon>
        <taxon>Agaricomycetes</taxon>
        <taxon>Cantharellales</taxon>
        <taxon>Ceratobasidiaceae</taxon>
        <taxon>Rhizoctonia</taxon>
        <taxon>Rhizoctonia solani AG-1</taxon>
    </lineage>
</organism>
<dbReference type="OrthoDB" id="9991317at2759"/>
<dbReference type="STRING" id="983506.L8WG37"/>
<dbReference type="Pfam" id="PF12770">
    <property type="entry name" value="CHAT"/>
    <property type="match status" value="1"/>
</dbReference>
<accession>L8WG37</accession>
<feature type="domain" description="CHAT" evidence="1">
    <location>
        <begin position="8"/>
        <end position="152"/>
    </location>
</feature>
<dbReference type="InterPro" id="IPR024983">
    <property type="entry name" value="CHAT_dom"/>
</dbReference>
<proteinExistence type="predicted"/>
<evidence type="ECO:0000259" key="1">
    <source>
        <dbReference type="Pfam" id="PF12770"/>
    </source>
</evidence>
<reference evidence="2 3" key="1">
    <citation type="journal article" date="2013" name="Nat. Commun.">
        <title>The evolution and pathogenic mechanisms of the rice sheath blight pathogen.</title>
        <authorList>
            <person name="Zheng A."/>
            <person name="Lin R."/>
            <person name="Xu L."/>
            <person name="Qin P."/>
            <person name="Tang C."/>
            <person name="Ai P."/>
            <person name="Zhang D."/>
            <person name="Liu Y."/>
            <person name="Sun Z."/>
            <person name="Feng H."/>
            <person name="Wang Y."/>
            <person name="Chen Y."/>
            <person name="Liang X."/>
            <person name="Fu R."/>
            <person name="Li Q."/>
            <person name="Zhang J."/>
            <person name="Yu X."/>
            <person name="Xie Z."/>
            <person name="Ding L."/>
            <person name="Guan P."/>
            <person name="Tang J."/>
            <person name="Liang Y."/>
            <person name="Wang S."/>
            <person name="Deng Q."/>
            <person name="Li S."/>
            <person name="Zhu J."/>
            <person name="Wang L."/>
            <person name="Liu H."/>
            <person name="Li P."/>
        </authorList>
    </citation>
    <scope>NUCLEOTIDE SEQUENCE [LARGE SCALE GENOMIC DNA]</scope>
    <source>
        <strain evidence="3">AG-1 IA</strain>
    </source>
</reference>
<evidence type="ECO:0000313" key="3">
    <source>
        <dbReference type="Proteomes" id="UP000011668"/>
    </source>
</evidence>
<name>L8WG37_THACA</name>
<keyword evidence="3" id="KW-1185">Reference proteome</keyword>
<dbReference type="Proteomes" id="UP000011668">
    <property type="component" value="Unassembled WGS sequence"/>
</dbReference>
<dbReference type="AlphaFoldDB" id="L8WG37"/>
<dbReference type="OMA" id="VYKAMIT"/>
<dbReference type="EMBL" id="AFRT01002839">
    <property type="protein sequence ID" value="ELU37156.1"/>
    <property type="molecule type" value="Genomic_DNA"/>
</dbReference>
<comment type="caution">
    <text evidence="2">The sequence shown here is derived from an EMBL/GenBank/DDBJ whole genome shotgun (WGS) entry which is preliminary data.</text>
</comment>
<sequence>MIALETMDKHDWVHFACHASQDFTDPTKSGFYLHQDMLTLSAINRQSFKNKGLAYLAACQTATGDENLPDEAIHLASGMLMAGYPSVIATRWSVRDDDAVVVANTFYAELMKCGKIGGGEAGKALHKAVDELRQKIGEKEYHRWVPYIHIGS</sequence>
<gene>
    <name evidence="2" type="ORF">AG1IA_08816</name>
</gene>